<dbReference type="GO" id="GO:0005886">
    <property type="term" value="C:plasma membrane"/>
    <property type="evidence" value="ECO:0007669"/>
    <property type="project" value="UniProtKB-SubCell"/>
</dbReference>
<accession>A0AAP2G7V5</accession>
<dbReference type="InterPro" id="IPR003400">
    <property type="entry name" value="ExbD"/>
</dbReference>
<keyword evidence="6 8" id="KW-0472">Membrane</keyword>
<evidence type="ECO:0000256" key="7">
    <source>
        <dbReference type="RuleBase" id="RU003879"/>
    </source>
</evidence>
<feature type="transmembrane region" description="Helical" evidence="8">
    <location>
        <begin position="20"/>
        <end position="41"/>
    </location>
</feature>
<name>A0AAP2G7V5_9RHOB</name>
<comment type="subcellular location">
    <subcellularLocation>
        <location evidence="1">Cell membrane</location>
        <topology evidence="1">Single-pass membrane protein</topology>
    </subcellularLocation>
    <subcellularLocation>
        <location evidence="7">Cell membrane</location>
        <topology evidence="7">Single-pass type II membrane protein</topology>
    </subcellularLocation>
</comment>
<keyword evidence="7" id="KW-0653">Protein transport</keyword>
<evidence type="ECO:0000313" key="9">
    <source>
        <dbReference type="EMBL" id="MBT0957252.1"/>
    </source>
</evidence>
<keyword evidence="5 8" id="KW-1133">Transmembrane helix</keyword>
<dbReference type="GO" id="GO:0022857">
    <property type="term" value="F:transmembrane transporter activity"/>
    <property type="evidence" value="ECO:0007669"/>
    <property type="project" value="InterPro"/>
</dbReference>
<dbReference type="AlphaFoldDB" id="A0AAP2G7V5"/>
<keyword evidence="7" id="KW-0813">Transport</keyword>
<comment type="similarity">
    <text evidence="2 7">Belongs to the ExbD/TolR family.</text>
</comment>
<evidence type="ECO:0000256" key="1">
    <source>
        <dbReference type="ARBA" id="ARBA00004162"/>
    </source>
</evidence>
<dbReference type="Proteomes" id="UP001315686">
    <property type="component" value="Unassembled WGS sequence"/>
</dbReference>
<dbReference type="Pfam" id="PF02472">
    <property type="entry name" value="ExbD"/>
    <property type="match status" value="1"/>
</dbReference>
<reference evidence="9 10" key="1">
    <citation type="journal article" date="2021" name="Arch. Microbiol.">
        <title>Harenicola maris gen. nov., sp. nov. isolated from the Sea of Japan shallow sediments.</title>
        <authorList>
            <person name="Romanenko L.A."/>
            <person name="Kurilenko V.V."/>
            <person name="Chernysheva N.Y."/>
            <person name="Tekutyeva L.A."/>
            <person name="Velansky P.V."/>
            <person name="Svetashev V.I."/>
            <person name="Isaeva M.P."/>
        </authorList>
    </citation>
    <scope>NUCLEOTIDE SEQUENCE [LARGE SCALE GENOMIC DNA]</scope>
    <source>
        <strain evidence="9 10">KMM 3653</strain>
    </source>
</reference>
<keyword evidence="3" id="KW-1003">Cell membrane</keyword>
<gene>
    <name evidence="9" type="ORF">IV417_07640</name>
</gene>
<evidence type="ECO:0000313" key="10">
    <source>
        <dbReference type="Proteomes" id="UP001315686"/>
    </source>
</evidence>
<evidence type="ECO:0000256" key="3">
    <source>
        <dbReference type="ARBA" id="ARBA00022475"/>
    </source>
</evidence>
<evidence type="ECO:0000256" key="5">
    <source>
        <dbReference type="ARBA" id="ARBA00022989"/>
    </source>
</evidence>
<proteinExistence type="inferred from homology"/>
<keyword evidence="10" id="KW-1185">Reference proteome</keyword>
<dbReference type="RefSeq" id="WP_327793428.1">
    <property type="nucleotide sequence ID" value="NZ_JADQAZ010000001.1"/>
</dbReference>
<evidence type="ECO:0000256" key="2">
    <source>
        <dbReference type="ARBA" id="ARBA00005811"/>
    </source>
</evidence>
<dbReference type="EMBL" id="JADQAZ010000001">
    <property type="protein sequence ID" value="MBT0957252.1"/>
    <property type="molecule type" value="Genomic_DNA"/>
</dbReference>
<protein>
    <submittedName>
        <fullName evidence="9">Biopolymer transporter ExbD</fullName>
    </submittedName>
</protein>
<comment type="caution">
    <text evidence="9">The sequence shown here is derived from an EMBL/GenBank/DDBJ whole genome shotgun (WGS) entry which is preliminary data.</text>
</comment>
<organism evidence="9 10">
    <name type="scientific">Harenicola maris</name>
    <dbReference type="NCBI Taxonomy" id="2841044"/>
    <lineage>
        <taxon>Bacteria</taxon>
        <taxon>Pseudomonadati</taxon>
        <taxon>Pseudomonadota</taxon>
        <taxon>Alphaproteobacteria</taxon>
        <taxon>Rhodobacterales</taxon>
        <taxon>Paracoccaceae</taxon>
        <taxon>Harenicola</taxon>
    </lineage>
</organism>
<evidence type="ECO:0000256" key="4">
    <source>
        <dbReference type="ARBA" id="ARBA00022692"/>
    </source>
</evidence>
<sequence length="141" mass="14821">MSITTSPLSDQRPPRRPDFGLAQVNIVLLLVLFFLVVGTIVETDELSVDLSKTEDLPLERLPRPLLLIAPDGTWALDGQAMSAAEVAEALSAPAAEGQPNAVYILAPQDLPADSLIAAMEALVPTGRAVSLVTLKDKGAAP</sequence>
<dbReference type="GO" id="GO:0015031">
    <property type="term" value="P:protein transport"/>
    <property type="evidence" value="ECO:0007669"/>
    <property type="project" value="UniProtKB-KW"/>
</dbReference>
<evidence type="ECO:0000256" key="8">
    <source>
        <dbReference type="SAM" id="Phobius"/>
    </source>
</evidence>
<keyword evidence="4 7" id="KW-0812">Transmembrane</keyword>
<evidence type="ECO:0000256" key="6">
    <source>
        <dbReference type="ARBA" id="ARBA00023136"/>
    </source>
</evidence>